<name>A0A6N6MFL2_9HYPH</name>
<dbReference type="EMBL" id="VZZJ01000049">
    <property type="protein sequence ID" value="KAB1068576.1"/>
    <property type="molecule type" value="Genomic_DNA"/>
</dbReference>
<dbReference type="AlphaFoldDB" id="A0A6N6MFL2"/>
<sequence length="156" mass="16265">MHIVFATAADGRAYPEHPGGEAGCVDGAVVGPTGLLDILATRLGLGGPQVPPVVRIATWQRKLEAAARETARFWTASLASDGWATARQLLSWRDALIEAGWSPTLLVAPPERLADLEAAEQAGPALPGGRADLLREVIAAVEGGAPVDIDLLECTE</sequence>
<dbReference type="RefSeq" id="WP_150966947.1">
    <property type="nucleotide sequence ID" value="NZ_VZZJ01000049.1"/>
</dbReference>
<evidence type="ECO:0000313" key="1">
    <source>
        <dbReference type="EMBL" id="KAB1068576.1"/>
    </source>
</evidence>
<evidence type="ECO:0000313" key="2">
    <source>
        <dbReference type="Proteomes" id="UP000441523"/>
    </source>
</evidence>
<organism evidence="1 2">
    <name type="scientific">Methylobacterium planeticum</name>
    <dbReference type="NCBI Taxonomy" id="2615211"/>
    <lineage>
        <taxon>Bacteria</taxon>
        <taxon>Pseudomonadati</taxon>
        <taxon>Pseudomonadota</taxon>
        <taxon>Alphaproteobacteria</taxon>
        <taxon>Hyphomicrobiales</taxon>
        <taxon>Methylobacteriaceae</taxon>
        <taxon>Methylobacterium</taxon>
    </lineage>
</organism>
<reference evidence="1 2" key="1">
    <citation type="submission" date="2019-09" db="EMBL/GenBank/DDBJ databases">
        <title>YIM 132548 draft genome.</title>
        <authorList>
            <person name="Jiang L."/>
        </authorList>
    </citation>
    <scope>NUCLEOTIDE SEQUENCE [LARGE SCALE GENOMIC DNA]</scope>
    <source>
        <strain evidence="1 2">YIM 132548</strain>
    </source>
</reference>
<proteinExistence type="predicted"/>
<keyword evidence="2" id="KW-1185">Reference proteome</keyword>
<protein>
    <submittedName>
        <fullName evidence="1">Uncharacterized protein</fullName>
    </submittedName>
</protein>
<gene>
    <name evidence="1" type="ORF">F6X51_26625</name>
</gene>
<dbReference type="Proteomes" id="UP000441523">
    <property type="component" value="Unassembled WGS sequence"/>
</dbReference>
<comment type="caution">
    <text evidence="1">The sequence shown here is derived from an EMBL/GenBank/DDBJ whole genome shotgun (WGS) entry which is preliminary data.</text>
</comment>
<accession>A0A6N6MFL2</accession>